<keyword evidence="2" id="KW-0949">S-adenosyl-L-methionine</keyword>
<dbReference type="SMART" id="SM00450">
    <property type="entry name" value="RHOD"/>
    <property type="match status" value="1"/>
</dbReference>
<dbReference type="InterPro" id="IPR025714">
    <property type="entry name" value="Methyltranfer_dom"/>
</dbReference>
<dbReference type="Gene3D" id="3.40.50.150">
    <property type="entry name" value="Vaccinia Virus protein VP39"/>
    <property type="match status" value="1"/>
</dbReference>
<dbReference type="PANTHER" id="PTHR43675:SF8">
    <property type="entry name" value="ARSENITE METHYLTRANSFERASE"/>
    <property type="match status" value="1"/>
</dbReference>
<dbReference type="EMBL" id="SGPL01000084">
    <property type="protein sequence ID" value="THH18168.1"/>
    <property type="molecule type" value="Genomic_DNA"/>
</dbReference>
<comment type="caution">
    <text evidence="12">The sequence shown here is derived from an EMBL/GenBank/DDBJ whole genome shotgun (WGS) entry which is preliminary data.</text>
</comment>
<dbReference type="Proteomes" id="UP000310158">
    <property type="component" value="Unassembled WGS sequence"/>
</dbReference>
<evidence type="ECO:0000256" key="8">
    <source>
        <dbReference type="ARBA" id="ARBA00047941"/>
    </source>
</evidence>
<dbReference type="PROSITE" id="PS50206">
    <property type="entry name" value="RHODANESE_3"/>
    <property type="match status" value="1"/>
</dbReference>
<gene>
    <name evidence="12" type="ORF">EW146_g2770</name>
</gene>
<evidence type="ECO:0000256" key="9">
    <source>
        <dbReference type="ARBA" id="ARBA00047943"/>
    </source>
</evidence>
<dbReference type="EC" id="2.1.1.137" evidence="6"/>
<evidence type="ECO:0000313" key="13">
    <source>
        <dbReference type="Proteomes" id="UP000310158"/>
    </source>
</evidence>
<keyword evidence="4" id="KW-0119">Carbohydrate metabolism</keyword>
<dbReference type="Gene3D" id="3.40.250.10">
    <property type="entry name" value="Rhodanese-like domain"/>
    <property type="match status" value="1"/>
</dbReference>
<dbReference type="GO" id="GO:0006004">
    <property type="term" value="P:fucose metabolic process"/>
    <property type="evidence" value="ECO:0007669"/>
    <property type="project" value="UniProtKB-KW"/>
</dbReference>
<evidence type="ECO:0000256" key="4">
    <source>
        <dbReference type="ARBA" id="ARBA00023277"/>
    </source>
</evidence>
<evidence type="ECO:0000313" key="12">
    <source>
        <dbReference type="EMBL" id="THH18168.1"/>
    </source>
</evidence>
<keyword evidence="3" id="KW-0294">Fucose metabolism</keyword>
<dbReference type="InterPro" id="IPR001763">
    <property type="entry name" value="Rhodanese-like_dom"/>
</dbReference>
<dbReference type="Pfam" id="PF00581">
    <property type="entry name" value="Rhodanese"/>
    <property type="match status" value="1"/>
</dbReference>
<accession>A0A4S4M1H9</accession>
<evidence type="ECO:0000256" key="10">
    <source>
        <dbReference type="ARBA" id="ARBA00048428"/>
    </source>
</evidence>
<dbReference type="PANTHER" id="PTHR43675">
    <property type="entry name" value="ARSENITE METHYLTRANSFERASE"/>
    <property type="match status" value="1"/>
</dbReference>
<dbReference type="CDD" id="cd11296">
    <property type="entry name" value="O-FucT_like"/>
    <property type="match status" value="1"/>
</dbReference>
<keyword evidence="13" id="KW-1185">Reference proteome</keyword>
<dbReference type="AlphaFoldDB" id="A0A4S4M1H9"/>
<sequence>MESQTGHPNLPDSDEALIQAVNDAYSARATTGASSAYASRVAHAFGYTPEELERIPAESHMGLSCGNPVASASLREGEKVIDLGSGGGVDIFLAASKVGPSGQAIGLDMSPDMIQLARANAKKAGLYPPRVAFVHAQLAEALPLASDSVDCVLSNCVVNLLPPAGKARLLGEVCRVLKPGGRVCLDDIIAKQTLPDDIRNDLACYVGCISGAIQIDEYKNILTAAGLQDITFVDIKGDLNVYFQGGCDTQSTAMCCNPSALSNVNIYALKPHASKSDGAELPSPDPLLRWWDAYPAVRSVDLPQLSVQDVSKLVRDPAQRDFAVIDVRRNDHSGGHVRGSFQRPAQTFYDDLEKIYEQFKDVGKVIFYCNTSNGRGPRCAGWYQDYLTARGNTKSASYVMRGGIKAWLEEFEGQEELVDRDPVAGLLKVKFKVRTPSLRSNNLPCPATSPASASTAHRRTSSLPRRPLRCLSITVLLFLAAFLLLRSYRTEDASSTIWLPPPLTVRPSLPPNYYDWYEREKQLPQHDVSLPYPQGREGKYLWIANHIVAVACAGAGLGWGNAMQEAMLNAHLAYMSRRILVFDNYTWNAEPGDYSEYGGNLIPSRIPLTALLSGPMAGAPFAPPAEVPPAVIPEFFRKVCETKTVINPSEVNEHLPEASGATVMQAWIDKLAQVEDGCVEIDSKALQIFDFWLFGNASRLLDLWPSFSKSPILSQFAWSPLIVSAVEVNRALIHPSIVPGETQMEQRAQLSGLLALHVRRGDFAEHCINLANWTAHYTGFNEIPSLPDRFDPPAGGGSGWNTPENYDVYRARCYPTIEQIVARVEAVCATEAGKNLDRVYVLTNGPREWLKALKDALAKVKKWKSVRTSRELRLTWEQKFVAQAIDMMIAQRAQVFIGNGFSSLTANVNILRLAQGFEPDTMRFW</sequence>
<evidence type="ECO:0000256" key="2">
    <source>
        <dbReference type="ARBA" id="ARBA00022691"/>
    </source>
</evidence>
<evidence type="ECO:0000256" key="6">
    <source>
        <dbReference type="ARBA" id="ARBA00034521"/>
    </source>
</evidence>
<dbReference type="InterPro" id="IPR029063">
    <property type="entry name" value="SAM-dependent_MTases_sf"/>
</dbReference>
<reference evidence="12 13" key="1">
    <citation type="submission" date="2019-02" db="EMBL/GenBank/DDBJ databases">
        <title>Genome sequencing of the rare red list fungi Bondarzewia mesenterica.</title>
        <authorList>
            <person name="Buettner E."/>
            <person name="Kellner H."/>
        </authorList>
    </citation>
    <scope>NUCLEOTIDE SEQUENCE [LARGE SCALE GENOMIC DNA]</scope>
    <source>
        <strain evidence="12 13">DSM 108281</strain>
    </source>
</reference>
<dbReference type="InterPro" id="IPR026669">
    <property type="entry name" value="Arsenite_MeTrfase-like"/>
</dbReference>
<dbReference type="SUPFAM" id="SSF52821">
    <property type="entry name" value="Rhodanese/Cell cycle control phosphatase"/>
    <property type="match status" value="1"/>
</dbReference>
<evidence type="ECO:0000256" key="7">
    <source>
        <dbReference type="ARBA" id="ARBA00034545"/>
    </source>
</evidence>
<evidence type="ECO:0000259" key="11">
    <source>
        <dbReference type="PROSITE" id="PS50206"/>
    </source>
</evidence>
<keyword evidence="1" id="KW-0808">Transferase</keyword>
<comment type="catalytic activity">
    <reaction evidence="8">
        <text>arsenic triglutathione + [thioredoxin]-dithiol + S-adenosyl-L-methionine + 2 H2O = methylarsonous acid + [thioredoxin]-disulfide + 3 glutathione + S-adenosyl-L-homocysteine + H(+)</text>
        <dbReference type="Rhea" id="RHEA:69460"/>
        <dbReference type="Rhea" id="RHEA-COMP:10698"/>
        <dbReference type="Rhea" id="RHEA-COMP:10700"/>
        <dbReference type="ChEBI" id="CHEBI:15377"/>
        <dbReference type="ChEBI" id="CHEBI:15378"/>
        <dbReference type="ChEBI" id="CHEBI:17826"/>
        <dbReference type="ChEBI" id="CHEBI:29950"/>
        <dbReference type="ChEBI" id="CHEBI:50058"/>
        <dbReference type="ChEBI" id="CHEBI:57856"/>
        <dbReference type="ChEBI" id="CHEBI:57925"/>
        <dbReference type="ChEBI" id="CHEBI:59789"/>
        <dbReference type="ChEBI" id="CHEBI:183640"/>
        <dbReference type="EC" id="2.1.1.137"/>
    </reaction>
</comment>
<dbReference type="Pfam" id="PF10250">
    <property type="entry name" value="O-FucT"/>
    <property type="match status" value="1"/>
</dbReference>
<organism evidence="12 13">
    <name type="scientific">Bondarzewia mesenterica</name>
    <dbReference type="NCBI Taxonomy" id="1095465"/>
    <lineage>
        <taxon>Eukaryota</taxon>
        <taxon>Fungi</taxon>
        <taxon>Dikarya</taxon>
        <taxon>Basidiomycota</taxon>
        <taxon>Agaricomycotina</taxon>
        <taxon>Agaricomycetes</taxon>
        <taxon>Russulales</taxon>
        <taxon>Bondarzewiaceae</taxon>
        <taxon>Bondarzewia</taxon>
    </lineage>
</organism>
<dbReference type="OrthoDB" id="2559662at2759"/>
<dbReference type="InterPro" id="IPR036873">
    <property type="entry name" value="Rhodanese-like_dom_sf"/>
</dbReference>
<evidence type="ECO:0000256" key="3">
    <source>
        <dbReference type="ARBA" id="ARBA00023253"/>
    </source>
</evidence>
<protein>
    <recommendedName>
        <fullName evidence="7">Arsenite methyltransferase</fullName>
        <ecNumber evidence="6">2.1.1.137</ecNumber>
    </recommendedName>
</protein>
<evidence type="ECO:0000256" key="5">
    <source>
        <dbReference type="ARBA" id="ARBA00034487"/>
    </source>
</evidence>
<dbReference type="Pfam" id="PF13847">
    <property type="entry name" value="Methyltransf_31"/>
    <property type="match status" value="1"/>
</dbReference>
<evidence type="ECO:0000256" key="1">
    <source>
        <dbReference type="ARBA" id="ARBA00022679"/>
    </source>
</evidence>
<dbReference type="GO" id="GO:0030791">
    <property type="term" value="F:arsenite methyltransferase activity"/>
    <property type="evidence" value="ECO:0007669"/>
    <property type="project" value="UniProtKB-EC"/>
</dbReference>
<dbReference type="CDD" id="cd02440">
    <property type="entry name" value="AdoMet_MTases"/>
    <property type="match status" value="1"/>
</dbReference>
<dbReference type="SUPFAM" id="SSF53335">
    <property type="entry name" value="S-adenosyl-L-methionine-dependent methyltransferases"/>
    <property type="match status" value="1"/>
</dbReference>
<name>A0A4S4M1H9_9AGAM</name>
<dbReference type="InterPro" id="IPR019378">
    <property type="entry name" value="GDP-Fuc_O-FucTrfase"/>
</dbReference>
<comment type="catalytic activity">
    <reaction evidence="10">
        <text>arsenic triglutathione + 3 [thioredoxin]-dithiol + 3 S-adenosyl-L-methionine = trimethylarsine + 3 [thioredoxin]-disulfide + 3 glutathione + 3 S-adenosyl-L-homocysteine + 3 H(+)</text>
        <dbReference type="Rhea" id="RHEA:69432"/>
        <dbReference type="Rhea" id="RHEA-COMP:10698"/>
        <dbReference type="Rhea" id="RHEA-COMP:10700"/>
        <dbReference type="ChEBI" id="CHEBI:15378"/>
        <dbReference type="ChEBI" id="CHEBI:27130"/>
        <dbReference type="ChEBI" id="CHEBI:29950"/>
        <dbReference type="ChEBI" id="CHEBI:50058"/>
        <dbReference type="ChEBI" id="CHEBI:57856"/>
        <dbReference type="ChEBI" id="CHEBI:57925"/>
        <dbReference type="ChEBI" id="CHEBI:59789"/>
        <dbReference type="ChEBI" id="CHEBI:183640"/>
        <dbReference type="EC" id="2.1.1.137"/>
    </reaction>
</comment>
<feature type="domain" description="Rhodanese" evidence="11">
    <location>
        <begin position="318"/>
        <end position="416"/>
    </location>
</feature>
<comment type="similarity">
    <text evidence="5">Belongs to the methyltransferase superfamily. Arsenite methyltransferase family.</text>
</comment>
<proteinExistence type="inferred from homology"/>
<comment type="catalytic activity">
    <reaction evidence="9">
        <text>arsenic triglutathione + 2 [thioredoxin]-dithiol + 2 S-adenosyl-L-methionine + H2O = dimethylarsinous acid + 2 [thioredoxin]-disulfide + 3 glutathione + 2 S-adenosyl-L-homocysteine + 2 H(+)</text>
        <dbReference type="Rhea" id="RHEA:69464"/>
        <dbReference type="Rhea" id="RHEA-COMP:10698"/>
        <dbReference type="Rhea" id="RHEA-COMP:10700"/>
        <dbReference type="ChEBI" id="CHEBI:15377"/>
        <dbReference type="ChEBI" id="CHEBI:15378"/>
        <dbReference type="ChEBI" id="CHEBI:23808"/>
        <dbReference type="ChEBI" id="CHEBI:29950"/>
        <dbReference type="ChEBI" id="CHEBI:50058"/>
        <dbReference type="ChEBI" id="CHEBI:57856"/>
        <dbReference type="ChEBI" id="CHEBI:57925"/>
        <dbReference type="ChEBI" id="CHEBI:59789"/>
        <dbReference type="ChEBI" id="CHEBI:183640"/>
        <dbReference type="EC" id="2.1.1.137"/>
    </reaction>
</comment>
<dbReference type="Gene3D" id="3.40.50.11350">
    <property type="match status" value="1"/>
</dbReference>